<evidence type="ECO:0000313" key="2">
    <source>
        <dbReference type="Proteomes" id="UP000765509"/>
    </source>
</evidence>
<evidence type="ECO:0000313" key="1">
    <source>
        <dbReference type="EMBL" id="MBW0483401.1"/>
    </source>
</evidence>
<dbReference type="AlphaFoldDB" id="A0A9Q3GXC6"/>
<reference evidence="1" key="1">
    <citation type="submission" date="2021-03" db="EMBL/GenBank/DDBJ databases">
        <title>Draft genome sequence of rust myrtle Austropuccinia psidii MF-1, a brazilian biotype.</title>
        <authorList>
            <person name="Quecine M.C."/>
            <person name="Pachon D.M.R."/>
            <person name="Bonatelli M.L."/>
            <person name="Correr F.H."/>
            <person name="Franceschini L.M."/>
            <person name="Leite T.F."/>
            <person name="Margarido G.R.A."/>
            <person name="Almeida C.A."/>
            <person name="Ferrarezi J.A."/>
            <person name="Labate C.A."/>
        </authorList>
    </citation>
    <scope>NUCLEOTIDE SEQUENCE</scope>
    <source>
        <strain evidence="1">MF-1</strain>
    </source>
</reference>
<sequence>MKSIGTIIKDIIIPQRKGNIRLNPEFVVLEDAHIKGILLGTDYQRIYGVDIYNSKNRGINIFTNKEKEFLLDIYQMSTHDPPEELLNELREGQLSTILTSKQKHGLLKILRKNRPAFVVGEEPLGKTRCHEI</sequence>
<comment type="caution">
    <text evidence="1">The sequence shown here is derived from an EMBL/GenBank/DDBJ whole genome shotgun (WGS) entry which is preliminary data.</text>
</comment>
<dbReference type="EMBL" id="AVOT02007214">
    <property type="protein sequence ID" value="MBW0483401.1"/>
    <property type="molecule type" value="Genomic_DNA"/>
</dbReference>
<gene>
    <name evidence="1" type="ORF">O181_023116</name>
</gene>
<keyword evidence="2" id="KW-1185">Reference proteome</keyword>
<name>A0A9Q3GXC6_9BASI</name>
<proteinExistence type="predicted"/>
<protein>
    <submittedName>
        <fullName evidence="1">Uncharacterized protein</fullName>
    </submittedName>
</protein>
<accession>A0A9Q3GXC6</accession>
<dbReference type="Proteomes" id="UP000765509">
    <property type="component" value="Unassembled WGS sequence"/>
</dbReference>
<organism evidence="1 2">
    <name type="scientific">Austropuccinia psidii MF-1</name>
    <dbReference type="NCBI Taxonomy" id="1389203"/>
    <lineage>
        <taxon>Eukaryota</taxon>
        <taxon>Fungi</taxon>
        <taxon>Dikarya</taxon>
        <taxon>Basidiomycota</taxon>
        <taxon>Pucciniomycotina</taxon>
        <taxon>Pucciniomycetes</taxon>
        <taxon>Pucciniales</taxon>
        <taxon>Sphaerophragmiaceae</taxon>
        <taxon>Austropuccinia</taxon>
    </lineage>
</organism>